<keyword evidence="2" id="KW-1185">Reference proteome</keyword>
<organism evidence="1 2">
    <name type="scientific">Trifolium medium</name>
    <dbReference type="NCBI Taxonomy" id="97028"/>
    <lineage>
        <taxon>Eukaryota</taxon>
        <taxon>Viridiplantae</taxon>
        <taxon>Streptophyta</taxon>
        <taxon>Embryophyta</taxon>
        <taxon>Tracheophyta</taxon>
        <taxon>Spermatophyta</taxon>
        <taxon>Magnoliopsida</taxon>
        <taxon>eudicotyledons</taxon>
        <taxon>Gunneridae</taxon>
        <taxon>Pentapetalae</taxon>
        <taxon>rosids</taxon>
        <taxon>fabids</taxon>
        <taxon>Fabales</taxon>
        <taxon>Fabaceae</taxon>
        <taxon>Papilionoideae</taxon>
        <taxon>50 kb inversion clade</taxon>
        <taxon>NPAAA clade</taxon>
        <taxon>Hologalegina</taxon>
        <taxon>IRL clade</taxon>
        <taxon>Trifolieae</taxon>
        <taxon>Trifolium</taxon>
    </lineage>
</organism>
<gene>
    <name evidence="1" type="ORF">A2U01_0007768</name>
</gene>
<evidence type="ECO:0000313" key="2">
    <source>
        <dbReference type="Proteomes" id="UP000265520"/>
    </source>
</evidence>
<name>A0A392MHE2_9FABA</name>
<reference evidence="1 2" key="1">
    <citation type="journal article" date="2018" name="Front. Plant Sci.">
        <title>Red Clover (Trifolium pratense) and Zigzag Clover (T. medium) - A Picture of Genomic Similarities and Differences.</title>
        <authorList>
            <person name="Dluhosova J."/>
            <person name="Istvanek J."/>
            <person name="Nedelnik J."/>
            <person name="Repkova J."/>
        </authorList>
    </citation>
    <scope>NUCLEOTIDE SEQUENCE [LARGE SCALE GENOMIC DNA]</scope>
    <source>
        <strain evidence="2">cv. 10/8</strain>
        <tissue evidence="1">Leaf</tissue>
    </source>
</reference>
<evidence type="ECO:0000313" key="1">
    <source>
        <dbReference type="EMBL" id="MCH86907.1"/>
    </source>
</evidence>
<sequence>EFTLLMFSGTPIRPRFRCHAEIILTLGTITFGLMIEGFVNSGPLSENHGNAGALDFRITVPSIQSEKVVLL</sequence>
<comment type="caution">
    <text evidence="1">The sequence shown here is derived from an EMBL/GenBank/DDBJ whole genome shotgun (WGS) entry which is preliminary data.</text>
</comment>
<accession>A0A392MHE2</accession>
<protein>
    <submittedName>
        <fullName evidence="1">Uncharacterized protein</fullName>
    </submittedName>
</protein>
<proteinExistence type="predicted"/>
<dbReference type="Proteomes" id="UP000265520">
    <property type="component" value="Unassembled WGS sequence"/>
</dbReference>
<dbReference type="EMBL" id="LXQA010011165">
    <property type="protein sequence ID" value="MCH86907.1"/>
    <property type="molecule type" value="Genomic_DNA"/>
</dbReference>
<feature type="non-terminal residue" evidence="1">
    <location>
        <position position="1"/>
    </location>
</feature>
<dbReference type="AlphaFoldDB" id="A0A392MHE2"/>